<dbReference type="AlphaFoldDB" id="A0A5B6X0R6"/>
<evidence type="ECO:0000313" key="2">
    <source>
        <dbReference type="EMBL" id="KAA3486662.1"/>
    </source>
</evidence>
<accession>A0A5B6X0R6</accession>
<dbReference type="EMBL" id="SMMG02000001">
    <property type="protein sequence ID" value="KAA3486662.1"/>
    <property type="molecule type" value="Genomic_DNA"/>
</dbReference>
<organism evidence="2 3">
    <name type="scientific">Gossypium australe</name>
    <dbReference type="NCBI Taxonomy" id="47621"/>
    <lineage>
        <taxon>Eukaryota</taxon>
        <taxon>Viridiplantae</taxon>
        <taxon>Streptophyta</taxon>
        <taxon>Embryophyta</taxon>
        <taxon>Tracheophyta</taxon>
        <taxon>Spermatophyta</taxon>
        <taxon>Magnoliopsida</taxon>
        <taxon>eudicotyledons</taxon>
        <taxon>Gunneridae</taxon>
        <taxon>Pentapetalae</taxon>
        <taxon>rosids</taxon>
        <taxon>malvids</taxon>
        <taxon>Malvales</taxon>
        <taxon>Malvaceae</taxon>
        <taxon>Malvoideae</taxon>
        <taxon>Gossypium</taxon>
    </lineage>
</organism>
<sequence>MVNGSLVSLRGMFANVLLDCLLANTKAKPKSFKFSVSAYPCCDYEMRNPSLILSSRAMHKWYVGG</sequence>
<feature type="chain" id="PRO_5022932450" evidence="1">
    <location>
        <begin position="28"/>
        <end position="65"/>
    </location>
</feature>
<evidence type="ECO:0000256" key="1">
    <source>
        <dbReference type="SAM" id="SignalP"/>
    </source>
</evidence>
<protein>
    <submittedName>
        <fullName evidence="2">Uncharacterized protein</fullName>
    </submittedName>
</protein>
<reference evidence="3" key="1">
    <citation type="journal article" date="2019" name="Plant Biotechnol. J.">
        <title>Genome sequencing of the Australian wild diploid species Gossypium australe highlights disease resistance and delayed gland morphogenesis.</title>
        <authorList>
            <person name="Cai Y."/>
            <person name="Cai X."/>
            <person name="Wang Q."/>
            <person name="Wang P."/>
            <person name="Zhang Y."/>
            <person name="Cai C."/>
            <person name="Xu Y."/>
            <person name="Wang K."/>
            <person name="Zhou Z."/>
            <person name="Wang C."/>
            <person name="Geng S."/>
            <person name="Li B."/>
            <person name="Dong Q."/>
            <person name="Hou Y."/>
            <person name="Wang H."/>
            <person name="Ai P."/>
            <person name="Liu Z."/>
            <person name="Yi F."/>
            <person name="Sun M."/>
            <person name="An G."/>
            <person name="Cheng J."/>
            <person name="Zhang Y."/>
            <person name="Shi Q."/>
            <person name="Xie Y."/>
            <person name="Shi X."/>
            <person name="Chang Y."/>
            <person name="Huang F."/>
            <person name="Chen Y."/>
            <person name="Hong S."/>
            <person name="Mi L."/>
            <person name="Sun Q."/>
            <person name="Zhang L."/>
            <person name="Zhou B."/>
            <person name="Peng R."/>
            <person name="Zhang X."/>
            <person name="Liu F."/>
        </authorList>
    </citation>
    <scope>NUCLEOTIDE SEQUENCE [LARGE SCALE GENOMIC DNA]</scope>
    <source>
        <strain evidence="3">cv. PA1801</strain>
    </source>
</reference>
<proteinExistence type="predicted"/>
<keyword evidence="1" id="KW-0732">Signal</keyword>
<name>A0A5B6X0R6_9ROSI</name>
<feature type="signal peptide" evidence="1">
    <location>
        <begin position="1"/>
        <end position="27"/>
    </location>
</feature>
<evidence type="ECO:0000313" key="3">
    <source>
        <dbReference type="Proteomes" id="UP000325315"/>
    </source>
</evidence>
<keyword evidence="3" id="KW-1185">Reference proteome</keyword>
<comment type="caution">
    <text evidence="2">The sequence shown here is derived from an EMBL/GenBank/DDBJ whole genome shotgun (WGS) entry which is preliminary data.</text>
</comment>
<gene>
    <name evidence="2" type="ORF">EPI10_030548</name>
</gene>
<dbReference type="Proteomes" id="UP000325315">
    <property type="component" value="Unassembled WGS sequence"/>
</dbReference>